<dbReference type="PANTHER" id="PTHR46551:SF1">
    <property type="entry name" value="SAP DOMAIN-CONTAINING RIBONUCLEOPROTEIN"/>
    <property type="match status" value="1"/>
</dbReference>
<dbReference type="PANTHER" id="PTHR46551">
    <property type="entry name" value="SAP DOMAIN-CONTAINING RIBONUCLEOPROTEIN"/>
    <property type="match status" value="1"/>
</dbReference>
<evidence type="ECO:0000256" key="1">
    <source>
        <dbReference type="ARBA" id="ARBA00022553"/>
    </source>
</evidence>
<organism evidence="3 4">
    <name type="scientific">Fibroporia radiculosa</name>
    <dbReference type="NCBI Taxonomy" id="599839"/>
    <lineage>
        <taxon>Eukaryota</taxon>
        <taxon>Fungi</taxon>
        <taxon>Dikarya</taxon>
        <taxon>Basidiomycota</taxon>
        <taxon>Agaricomycotina</taxon>
        <taxon>Agaricomycetes</taxon>
        <taxon>Polyporales</taxon>
        <taxon>Fibroporiaceae</taxon>
        <taxon>Fibroporia</taxon>
    </lineage>
</organism>
<feature type="region of interest" description="Disordered" evidence="2">
    <location>
        <begin position="85"/>
        <end position="130"/>
    </location>
</feature>
<evidence type="ECO:0000313" key="3">
    <source>
        <dbReference type="EMBL" id="CCM06367.1"/>
    </source>
</evidence>
<dbReference type="EMBL" id="HE797306">
    <property type="protein sequence ID" value="CCM06367.1"/>
    <property type="molecule type" value="Genomic_DNA"/>
</dbReference>
<dbReference type="OrthoDB" id="445357at2759"/>
<sequence length="244" mass="25920">MEAKLKALKVVDLKEIISAASLAVPSKSNKQDLIARILASPTALDVYNARHIPSNQSLKKSPIKQVVPPPSDDVPAADNESISEVTIADSPLATAPASSANSMSRPSPPSPHASILVPIASPPKSPAGVVSSQDEELEKRKARAARFSIPLVEQPKRSPSSNLLGPAYRVSTKALMSASLDDQEKMAARAERFGTGPPASASIIERASRKKRSASLMEAVDAEEMERRKKRAERFGLSVVGTEA</sequence>
<dbReference type="GeneID" id="24101267"/>
<proteinExistence type="predicted"/>
<gene>
    <name evidence="3" type="ORF">FIBRA_08625</name>
</gene>
<keyword evidence="1" id="KW-0597">Phosphoprotein</keyword>
<dbReference type="FunCoup" id="J4I324">
    <property type="interactions" value="608"/>
</dbReference>
<dbReference type="Proteomes" id="UP000006352">
    <property type="component" value="Unassembled WGS sequence"/>
</dbReference>
<dbReference type="HOGENOM" id="CLU_096889_0_0_1"/>
<keyword evidence="4" id="KW-1185">Reference proteome</keyword>
<protein>
    <submittedName>
        <fullName evidence="3">Uncharacterized protein</fullName>
    </submittedName>
</protein>
<dbReference type="STRING" id="599839.J4I324"/>
<dbReference type="InterPro" id="IPR052240">
    <property type="entry name" value="SAP_domain_ribonucleoprotein"/>
</dbReference>
<dbReference type="RefSeq" id="XP_012185650.1">
    <property type="nucleotide sequence ID" value="XM_012330260.1"/>
</dbReference>
<reference evidence="3 4" key="1">
    <citation type="journal article" date="2012" name="Appl. Environ. Microbiol.">
        <title>Short-read sequencing for genomic analysis of the brown rot fungus Fibroporia radiculosa.</title>
        <authorList>
            <person name="Tang J.D."/>
            <person name="Perkins A.D."/>
            <person name="Sonstegard T.S."/>
            <person name="Schroeder S.G."/>
            <person name="Burgess S.C."/>
            <person name="Diehl S.V."/>
        </authorList>
    </citation>
    <scope>NUCLEOTIDE SEQUENCE [LARGE SCALE GENOMIC DNA]</scope>
    <source>
        <strain evidence="3 4">TFFH 294</strain>
    </source>
</reference>
<dbReference type="InParanoid" id="J4I324"/>
<dbReference type="AlphaFoldDB" id="J4I324"/>
<feature type="compositionally biased region" description="Polar residues" evidence="2">
    <location>
        <begin position="96"/>
        <end position="105"/>
    </location>
</feature>
<feature type="region of interest" description="Disordered" evidence="2">
    <location>
        <begin position="58"/>
        <end position="77"/>
    </location>
</feature>
<evidence type="ECO:0000313" key="4">
    <source>
        <dbReference type="Proteomes" id="UP000006352"/>
    </source>
</evidence>
<accession>J4I324</accession>
<evidence type="ECO:0000256" key="2">
    <source>
        <dbReference type="SAM" id="MobiDB-lite"/>
    </source>
</evidence>
<name>J4I324_9APHY</name>
<dbReference type="GO" id="GO:0005634">
    <property type="term" value="C:nucleus"/>
    <property type="evidence" value="ECO:0007669"/>
    <property type="project" value="TreeGrafter"/>
</dbReference>
<dbReference type="GO" id="GO:0016973">
    <property type="term" value="P:poly(A)+ mRNA export from nucleus"/>
    <property type="evidence" value="ECO:0007669"/>
    <property type="project" value="TreeGrafter"/>
</dbReference>